<evidence type="ECO:0000313" key="4">
    <source>
        <dbReference type="Proteomes" id="UP000054248"/>
    </source>
</evidence>
<feature type="region of interest" description="Disordered" evidence="1">
    <location>
        <begin position="345"/>
        <end position="364"/>
    </location>
</feature>
<reference evidence="4" key="2">
    <citation type="submission" date="2015-01" db="EMBL/GenBank/DDBJ databases">
        <title>Evolutionary Origins and Diversification of the Mycorrhizal Mutualists.</title>
        <authorList>
            <consortium name="DOE Joint Genome Institute"/>
            <consortium name="Mycorrhizal Genomics Consortium"/>
            <person name="Kohler A."/>
            <person name="Kuo A."/>
            <person name="Nagy L.G."/>
            <person name="Floudas D."/>
            <person name="Copeland A."/>
            <person name="Barry K.W."/>
            <person name="Cichocki N."/>
            <person name="Veneault-Fourrey C."/>
            <person name="LaButti K."/>
            <person name="Lindquist E.A."/>
            <person name="Lipzen A."/>
            <person name="Lundell T."/>
            <person name="Morin E."/>
            <person name="Murat C."/>
            <person name="Riley R."/>
            <person name="Ohm R."/>
            <person name="Sun H."/>
            <person name="Tunlid A."/>
            <person name="Henrissat B."/>
            <person name="Grigoriev I.V."/>
            <person name="Hibbett D.S."/>
            <person name="Martin F."/>
        </authorList>
    </citation>
    <scope>NUCLEOTIDE SEQUENCE [LARGE SCALE GENOMIC DNA]</scope>
    <source>
        <strain evidence="4">MUT 4182</strain>
    </source>
</reference>
<dbReference type="OrthoDB" id="2576082at2759"/>
<evidence type="ECO:0000256" key="1">
    <source>
        <dbReference type="SAM" id="MobiDB-lite"/>
    </source>
</evidence>
<keyword evidence="2" id="KW-0812">Transmembrane</keyword>
<protein>
    <submittedName>
        <fullName evidence="3">Uncharacterized protein</fullName>
    </submittedName>
</protein>
<evidence type="ECO:0000256" key="2">
    <source>
        <dbReference type="SAM" id="Phobius"/>
    </source>
</evidence>
<organism evidence="3 4">
    <name type="scientific">Tulasnella calospora MUT 4182</name>
    <dbReference type="NCBI Taxonomy" id="1051891"/>
    <lineage>
        <taxon>Eukaryota</taxon>
        <taxon>Fungi</taxon>
        <taxon>Dikarya</taxon>
        <taxon>Basidiomycota</taxon>
        <taxon>Agaricomycotina</taxon>
        <taxon>Agaricomycetes</taxon>
        <taxon>Cantharellales</taxon>
        <taxon>Tulasnellaceae</taxon>
        <taxon>Tulasnella</taxon>
    </lineage>
</organism>
<name>A0A0C3MAK6_9AGAM</name>
<dbReference type="Gene3D" id="2.60.120.260">
    <property type="entry name" value="Galactose-binding domain-like"/>
    <property type="match status" value="1"/>
</dbReference>
<keyword evidence="4" id="KW-1185">Reference proteome</keyword>
<sequence>MKFNVTITSPSPLISSGSLIFNGTLIWLYSVWEPQYVPYYVYIDSLTFVSTRVPSIDLLYASNPLDPNEEHTVTVQPARLLESVTVEMDLGDEADMMMSMDDGQLFQQDGFVTYGTWNTNACLGGGRAAGTCHVSQGSGSVISYTFEGDAITLWGAVENSNSHYQVSVDAFRPVRYSPANITTSLPIVVLAHYSNLGPGSHTLMLTTLPKDGKARIEVDYAQVYTKSSVVGSSHSTVEPSTASSTAIPGDAPLSQSAGHLSKSATIAIIVGALLGVLVLVGLFFMYKLRQKNTKLAAARRHDAAVAAAGVREEFSARRSRDFDETTLASSRFSVKEGLELSVVESQTETRKSEEAGKGGFTWRS</sequence>
<feature type="compositionally biased region" description="Basic and acidic residues" evidence="1">
    <location>
        <begin position="347"/>
        <end position="356"/>
    </location>
</feature>
<dbReference type="HOGENOM" id="CLU_781168_0_0_1"/>
<keyword evidence="2" id="KW-1133">Transmembrane helix</keyword>
<feature type="transmembrane region" description="Helical" evidence="2">
    <location>
        <begin position="264"/>
        <end position="286"/>
    </location>
</feature>
<accession>A0A0C3MAK6</accession>
<dbReference type="EMBL" id="KN822969">
    <property type="protein sequence ID" value="KIO30717.1"/>
    <property type="molecule type" value="Genomic_DNA"/>
</dbReference>
<dbReference type="Proteomes" id="UP000054248">
    <property type="component" value="Unassembled WGS sequence"/>
</dbReference>
<reference evidence="3 4" key="1">
    <citation type="submission" date="2014-04" db="EMBL/GenBank/DDBJ databases">
        <authorList>
            <consortium name="DOE Joint Genome Institute"/>
            <person name="Kuo A."/>
            <person name="Girlanda M."/>
            <person name="Perotto S."/>
            <person name="Kohler A."/>
            <person name="Nagy L.G."/>
            <person name="Floudas D."/>
            <person name="Copeland A."/>
            <person name="Barry K.W."/>
            <person name="Cichocki N."/>
            <person name="Veneault-Fourrey C."/>
            <person name="LaButti K."/>
            <person name="Lindquist E.A."/>
            <person name="Lipzen A."/>
            <person name="Lundell T."/>
            <person name="Morin E."/>
            <person name="Murat C."/>
            <person name="Sun H."/>
            <person name="Tunlid A."/>
            <person name="Henrissat B."/>
            <person name="Grigoriev I.V."/>
            <person name="Hibbett D.S."/>
            <person name="Martin F."/>
            <person name="Nordberg H.P."/>
            <person name="Cantor M.N."/>
            <person name="Hua S.X."/>
        </authorList>
    </citation>
    <scope>NUCLEOTIDE SEQUENCE [LARGE SCALE GENOMIC DNA]</scope>
    <source>
        <strain evidence="3 4">MUT 4182</strain>
    </source>
</reference>
<dbReference type="STRING" id="1051891.A0A0C3MAK6"/>
<dbReference type="AlphaFoldDB" id="A0A0C3MAK6"/>
<gene>
    <name evidence="3" type="ORF">M407DRAFT_242099</name>
</gene>
<proteinExistence type="predicted"/>
<evidence type="ECO:0000313" key="3">
    <source>
        <dbReference type="EMBL" id="KIO30717.1"/>
    </source>
</evidence>
<keyword evidence="2" id="KW-0472">Membrane</keyword>